<dbReference type="Proteomes" id="UP000295097">
    <property type="component" value="Unassembled WGS sequence"/>
</dbReference>
<evidence type="ECO:0008006" key="4">
    <source>
        <dbReference type="Google" id="ProtNLM"/>
    </source>
</evidence>
<organism evidence="2 3">
    <name type="scientific">Martelella mediterranea</name>
    <dbReference type="NCBI Taxonomy" id="293089"/>
    <lineage>
        <taxon>Bacteria</taxon>
        <taxon>Pseudomonadati</taxon>
        <taxon>Pseudomonadota</taxon>
        <taxon>Alphaproteobacteria</taxon>
        <taxon>Hyphomicrobiales</taxon>
        <taxon>Aurantimonadaceae</taxon>
        <taxon>Martelella</taxon>
    </lineage>
</organism>
<dbReference type="EMBL" id="SMAR01000005">
    <property type="protein sequence ID" value="TCT42040.1"/>
    <property type="molecule type" value="Genomic_DNA"/>
</dbReference>
<feature type="transmembrane region" description="Helical" evidence="1">
    <location>
        <begin position="181"/>
        <end position="202"/>
    </location>
</feature>
<dbReference type="RefSeq" id="WP_245510937.1">
    <property type="nucleotide sequence ID" value="NZ_SMAR01000005.1"/>
</dbReference>
<dbReference type="PIRSF" id="PIRSF033239">
    <property type="entry name" value="ExoD"/>
    <property type="match status" value="1"/>
</dbReference>
<sequence length="203" mass="22178">MSEASQTSEDHLDSLTSIVERTISATSGRKISVGDLLSSFGHTSFAPLLILPALILITPLSGIPGLSTVCGLIIMLIAGQRLAGHRQIWLPGWITRRELKTARLHQGLKQILPFTRFIDRHSRKRLTFLFKRPLYFLLPLACVIFGAIMPIMEFVPFSSSVTGLAVTLIAFSMLTRDGLFALLALVPLIAVTWGIQTVLAAAT</sequence>
<comment type="caution">
    <text evidence="2">The sequence shown here is derived from an EMBL/GenBank/DDBJ whole genome shotgun (WGS) entry which is preliminary data.</text>
</comment>
<keyword evidence="1" id="KW-0472">Membrane</keyword>
<keyword evidence="1" id="KW-0812">Transmembrane</keyword>
<gene>
    <name evidence="2" type="ORF">EDC90_100555</name>
</gene>
<feature type="transmembrane region" description="Helical" evidence="1">
    <location>
        <begin position="133"/>
        <end position="151"/>
    </location>
</feature>
<accession>A0A4V2V4Q9</accession>
<dbReference type="PANTHER" id="PTHR41795">
    <property type="entry name" value="EXOPOLYSACCHARIDE SYNTHESIS PROTEIN"/>
    <property type="match status" value="1"/>
</dbReference>
<evidence type="ECO:0000256" key="1">
    <source>
        <dbReference type="SAM" id="Phobius"/>
    </source>
</evidence>
<name>A0A4V2V4Q9_9HYPH</name>
<evidence type="ECO:0000313" key="2">
    <source>
        <dbReference type="EMBL" id="TCT42040.1"/>
    </source>
</evidence>
<dbReference type="AlphaFoldDB" id="A0A4V2V4Q9"/>
<keyword evidence="1" id="KW-1133">Transmembrane helix</keyword>
<protein>
    <recommendedName>
        <fullName evidence="4">Exopolysaccharide synthesis protein ExoD</fullName>
    </recommendedName>
</protein>
<evidence type="ECO:0000313" key="3">
    <source>
        <dbReference type="Proteomes" id="UP000295097"/>
    </source>
</evidence>
<feature type="transmembrane region" description="Helical" evidence="1">
    <location>
        <begin position="45"/>
        <end position="78"/>
    </location>
</feature>
<proteinExistence type="predicted"/>
<dbReference type="PANTHER" id="PTHR41795:SF1">
    <property type="entry name" value="EXOPOLYSACCHARIDE SYNTHESIS PROTEIN"/>
    <property type="match status" value="1"/>
</dbReference>
<dbReference type="InterPro" id="IPR010331">
    <property type="entry name" value="ExoD"/>
</dbReference>
<dbReference type="Pfam" id="PF06055">
    <property type="entry name" value="ExoD"/>
    <property type="match status" value="1"/>
</dbReference>
<keyword evidence="3" id="KW-1185">Reference proteome</keyword>
<reference evidence="2 3" key="1">
    <citation type="submission" date="2019-03" db="EMBL/GenBank/DDBJ databases">
        <title>Freshwater and sediment microbial communities from various areas in North America, analyzing microbe dynamics in response to fracking.</title>
        <authorList>
            <person name="Lamendella R."/>
        </authorList>
    </citation>
    <scope>NUCLEOTIDE SEQUENCE [LARGE SCALE GENOMIC DNA]</scope>
    <source>
        <strain evidence="2 3">175.2</strain>
    </source>
</reference>